<keyword evidence="2" id="KW-0964">Secreted</keyword>
<keyword evidence="3" id="KW-0732">Signal</keyword>
<dbReference type="AlphaFoldDB" id="A0A369B877"/>
<evidence type="ECO:0000313" key="7">
    <source>
        <dbReference type="EMBL" id="RCX17515.1"/>
    </source>
</evidence>
<organism evidence="7 8">
    <name type="scientific">Anaerobacterium chartisolvens</name>
    <dbReference type="NCBI Taxonomy" id="1297424"/>
    <lineage>
        <taxon>Bacteria</taxon>
        <taxon>Bacillati</taxon>
        <taxon>Bacillota</taxon>
        <taxon>Clostridia</taxon>
        <taxon>Eubacteriales</taxon>
        <taxon>Oscillospiraceae</taxon>
        <taxon>Anaerobacterium</taxon>
    </lineage>
</organism>
<dbReference type="SMART" id="SM00710">
    <property type="entry name" value="PbH1"/>
    <property type="match status" value="3"/>
</dbReference>
<evidence type="ECO:0000256" key="3">
    <source>
        <dbReference type="ARBA" id="ARBA00022729"/>
    </source>
</evidence>
<evidence type="ECO:0000256" key="2">
    <source>
        <dbReference type="ARBA" id="ARBA00022525"/>
    </source>
</evidence>
<feature type="domain" description="DUF1565" evidence="4">
    <location>
        <begin position="10"/>
        <end position="48"/>
    </location>
</feature>
<dbReference type="Pfam" id="PF21258">
    <property type="entry name" value="Glyco_hydro_120_ins"/>
    <property type="match status" value="1"/>
</dbReference>
<dbReference type="EMBL" id="QPJT01000007">
    <property type="protein sequence ID" value="RCX17515.1"/>
    <property type="molecule type" value="Genomic_DNA"/>
</dbReference>
<comment type="subcellular location">
    <subcellularLocation>
        <location evidence="1">Secreted</location>
    </subcellularLocation>
</comment>
<keyword evidence="8" id="KW-1185">Reference proteome</keyword>
<proteinExistence type="predicted"/>
<dbReference type="InterPro" id="IPR039448">
    <property type="entry name" value="Beta_helix"/>
</dbReference>
<dbReference type="InterPro" id="IPR011459">
    <property type="entry name" value="DUF1565"/>
</dbReference>
<accession>A0A369B877</accession>
<dbReference type="Gene3D" id="2.60.40.1180">
    <property type="entry name" value="Golgi alpha-mannosidase II"/>
    <property type="match status" value="1"/>
</dbReference>
<dbReference type="OrthoDB" id="9765222at2"/>
<dbReference type="InterPro" id="IPR012334">
    <property type="entry name" value="Pectin_lyas_fold"/>
</dbReference>
<dbReference type="InterPro" id="IPR013780">
    <property type="entry name" value="Glyco_hydro_b"/>
</dbReference>
<dbReference type="Gene3D" id="2.160.20.10">
    <property type="entry name" value="Single-stranded right-handed beta-helix, Pectin lyase-like"/>
    <property type="match status" value="1"/>
</dbReference>
<feature type="domain" description="Glycoside hydrolase 120 insertion" evidence="6">
    <location>
        <begin position="81"/>
        <end position="190"/>
    </location>
</feature>
<dbReference type="InterPro" id="IPR011050">
    <property type="entry name" value="Pectin_lyase_fold/virulence"/>
</dbReference>
<evidence type="ECO:0000259" key="4">
    <source>
        <dbReference type="Pfam" id="PF07602"/>
    </source>
</evidence>
<dbReference type="RefSeq" id="WP_114297236.1">
    <property type="nucleotide sequence ID" value="NZ_QPJT01000007.1"/>
</dbReference>
<name>A0A369B877_9FIRM</name>
<dbReference type="PANTHER" id="PTHR40088">
    <property type="entry name" value="PECTATE LYASE (EUROFUNG)"/>
    <property type="match status" value="1"/>
</dbReference>
<evidence type="ECO:0000256" key="1">
    <source>
        <dbReference type="ARBA" id="ARBA00004613"/>
    </source>
</evidence>
<evidence type="ECO:0000313" key="8">
    <source>
        <dbReference type="Proteomes" id="UP000253034"/>
    </source>
</evidence>
<dbReference type="Proteomes" id="UP000253034">
    <property type="component" value="Unassembled WGS sequence"/>
</dbReference>
<feature type="domain" description="Right handed beta helix" evidence="5">
    <location>
        <begin position="239"/>
        <end position="407"/>
    </location>
</feature>
<evidence type="ECO:0000259" key="6">
    <source>
        <dbReference type="Pfam" id="PF21258"/>
    </source>
</evidence>
<evidence type="ECO:0000259" key="5">
    <source>
        <dbReference type="Pfam" id="PF13229"/>
    </source>
</evidence>
<dbReference type="SUPFAM" id="SSF51126">
    <property type="entry name" value="Pectin lyase-like"/>
    <property type="match status" value="1"/>
</dbReference>
<dbReference type="GO" id="GO:0016837">
    <property type="term" value="F:carbon-oxygen lyase activity, acting on polysaccharides"/>
    <property type="evidence" value="ECO:0007669"/>
    <property type="project" value="TreeGrafter"/>
</dbReference>
<dbReference type="PANTHER" id="PTHR40088:SF2">
    <property type="entry name" value="SECRETED SUGAR HYDROLASE"/>
    <property type="match status" value="1"/>
</dbReference>
<dbReference type="Pfam" id="PF07602">
    <property type="entry name" value="DUF1565"/>
    <property type="match status" value="1"/>
</dbReference>
<dbReference type="GO" id="GO:0005576">
    <property type="term" value="C:extracellular region"/>
    <property type="evidence" value="ECO:0007669"/>
    <property type="project" value="UniProtKB-SubCell"/>
</dbReference>
<sequence>MGNHFHVSTVGCDSWAGSLTRPFRTIQRAADLAKAGDTVTVHEGIYREYVNPKNGGEGDDKRITYKAAPGEKVIISGGEEVAGWIKENGNVYKTVIPNSFFGDFNPYKEIVWGDWFINQDRVFHLGEVYINGKSMFEAATLDAVMNPVPFNEAREPEWSLHCWYCEVDDENTVIYANFGQFDPSGNTIEITARRFCFWPEKTGINYITVSGFHLTMAAPNWAPPTALQEGLIGPHWSKGWIIENNEISNAKNSGISLGKEITTGHNEWTTIATKQGTQRERDVIFNAIRIGWSKENIGSHIVRGNVIHDCEQTGICGHLGEVFSEIYDNYIYNIHHKRMFNGAEVAGIKLHASLDCQIRGNHIHNCDRGLWMDWQAQGTRISGNLLYDNDTEDLFVEVSHGPYLVDNNIMLSMKNIRDMSQGGAYVNNLFGGFISWARVTNRFTPYHYAHETGVHGLMTILGGDNRYYNNIFTGTLPENEERETKIDVDCWLHTEVKLQEDGSVLKGLALYDECPSGDEDWSRDLFSVDSFANVRLPMYCGSNIYFHDAKPFRKEAGSVEYPDMRPQIKLVNEADGIYLSFDFGDKLGEVHTATVTTGFLGIAFEPELPFENPDGTPLCVENDFYGNLRPAGGITAGPFEGITGGLQKIKVAEYK</sequence>
<comment type="caution">
    <text evidence="7">The sequence shown here is derived from an EMBL/GenBank/DDBJ whole genome shotgun (WGS) entry which is preliminary data.</text>
</comment>
<gene>
    <name evidence="7" type="ORF">DFR58_10761</name>
</gene>
<dbReference type="InterPro" id="IPR049169">
    <property type="entry name" value="Glyco_hydro_120_ins"/>
</dbReference>
<protein>
    <submittedName>
        <fullName evidence="7">Uncharacterized protein DUF1565</fullName>
    </submittedName>
</protein>
<dbReference type="Pfam" id="PF13229">
    <property type="entry name" value="Beta_helix"/>
    <property type="match status" value="1"/>
</dbReference>
<reference evidence="7 8" key="1">
    <citation type="submission" date="2018-07" db="EMBL/GenBank/DDBJ databases">
        <title>Genomic Encyclopedia of Type Strains, Phase IV (KMG-IV): sequencing the most valuable type-strain genomes for metagenomic binning, comparative biology and taxonomic classification.</title>
        <authorList>
            <person name="Goeker M."/>
        </authorList>
    </citation>
    <scope>NUCLEOTIDE SEQUENCE [LARGE SCALE GENOMIC DNA]</scope>
    <source>
        <strain evidence="7 8">DSM 27016</strain>
    </source>
</reference>
<dbReference type="InterPro" id="IPR006626">
    <property type="entry name" value="PbH1"/>
</dbReference>
<dbReference type="InterPro" id="IPR052052">
    <property type="entry name" value="Polysaccharide_Lyase_9"/>
</dbReference>